<dbReference type="EMBL" id="JAOPGA020001336">
    <property type="protein sequence ID" value="KAL0487361.1"/>
    <property type="molecule type" value="Genomic_DNA"/>
</dbReference>
<name>A0AAW2ZC74_9EUKA</name>
<dbReference type="PROSITE" id="PS00678">
    <property type="entry name" value="WD_REPEATS_1"/>
    <property type="match status" value="1"/>
</dbReference>
<accession>A0AAW2ZC74</accession>
<dbReference type="Pfam" id="PF00400">
    <property type="entry name" value="WD40"/>
    <property type="match status" value="3"/>
</dbReference>
<dbReference type="InterPro" id="IPR015943">
    <property type="entry name" value="WD40/YVTN_repeat-like_dom_sf"/>
</dbReference>
<keyword evidence="1 3" id="KW-0853">WD repeat</keyword>
<dbReference type="SMART" id="SM00320">
    <property type="entry name" value="WD40"/>
    <property type="match status" value="5"/>
</dbReference>
<dbReference type="AlphaFoldDB" id="A0AAW2ZC74"/>
<organism evidence="5 6">
    <name type="scientific">Acrasis kona</name>
    <dbReference type="NCBI Taxonomy" id="1008807"/>
    <lineage>
        <taxon>Eukaryota</taxon>
        <taxon>Discoba</taxon>
        <taxon>Heterolobosea</taxon>
        <taxon>Tetramitia</taxon>
        <taxon>Eutetramitia</taxon>
        <taxon>Acrasidae</taxon>
        <taxon>Acrasis</taxon>
    </lineage>
</organism>
<gene>
    <name evidence="5" type="ORF">AKO1_000767</name>
</gene>
<feature type="compositionally biased region" description="Acidic residues" evidence="4">
    <location>
        <begin position="419"/>
        <end position="429"/>
    </location>
</feature>
<dbReference type="Proteomes" id="UP001431209">
    <property type="component" value="Unassembled WGS sequence"/>
</dbReference>
<comment type="caution">
    <text evidence="5">The sequence shown here is derived from an EMBL/GenBank/DDBJ whole genome shotgun (WGS) entry which is preliminary data.</text>
</comment>
<evidence type="ECO:0000256" key="2">
    <source>
        <dbReference type="ARBA" id="ARBA00022737"/>
    </source>
</evidence>
<dbReference type="PROSITE" id="PS50082">
    <property type="entry name" value="WD_REPEATS_2"/>
    <property type="match status" value="1"/>
</dbReference>
<dbReference type="InterPro" id="IPR019775">
    <property type="entry name" value="WD40_repeat_CS"/>
</dbReference>
<evidence type="ECO:0000256" key="3">
    <source>
        <dbReference type="PROSITE-ProRule" id="PRU00221"/>
    </source>
</evidence>
<keyword evidence="6" id="KW-1185">Reference proteome</keyword>
<dbReference type="InterPro" id="IPR036322">
    <property type="entry name" value="WD40_repeat_dom_sf"/>
</dbReference>
<dbReference type="Gene3D" id="2.130.10.10">
    <property type="entry name" value="YVTN repeat-like/Quinoprotein amine dehydrogenase"/>
    <property type="match status" value="1"/>
</dbReference>
<proteinExistence type="predicted"/>
<evidence type="ECO:0000313" key="6">
    <source>
        <dbReference type="Proteomes" id="UP001431209"/>
    </source>
</evidence>
<feature type="repeat" description="WD" evidence="3">
    <location>
        <begin position="289"/>
        <end position="335"/>
    </location>
</feature>
<evidence type="ECO:0000256" key="4">
    <source>
        <dbReference type="SAM" id="MobiDB-lite"/>
    </source>
</evidence>
<sequence length="450" mass="50444">MGTFLKSPEGQYKLAHEYKAKRTEKDTKITRRSELISASIDVIEHADQNETTSYVTLNSPGNITFYNLTKQGTTKILSCSGAVPICHKINRVSSFTKEQNLDIIVGFSTGDIAIVTQKSPNLTFNANKVVDKTGVKCVSWGPPSNRRRESDLFLAGHESGNVYVYNKMLLPSEEESLIPPDGKYNENQFFAIQREVRRVNPISRIRTSNAPITDIKFSPNGQLLAVASMDGHLYVIDFVNLKLHLVFQSFYGAVLCCCWSPDARYIVTGGEDDLISVYNVQERCILARGRGHSSYVSKVTFDTDQCDSDRYRIVSAGQDTRLILWDIDKQEQIVDGAVDIIDGKKKQTSTAPKKDEPILVRSRPQNEVPYFEPVGVKAHADPLRDVITFSKGIITICNQGVVRLWSRPSKDSSPVGADYVDESGQEEEQQELHHNDLDLELMQDDTKNDL</sequence>
<evidence type="ECO:0000313" key="5">
    <source>
        <dbReference type="EMBL" id="KAL0487361.1"/>
    </source>
</evidence>
<protein>
    <submittedName>
        <fullName evidence="5">Uncharacterized protein</fullName>
    </submittedName>
</protein>
<keyword evidence="2" id="KW-0677">Repeat</keyword>
<dbReference type="PANTHER" id="PTHR14107:SF16">
    <property type="entry name" value="AT02583P"/>
    <property type="match status" value="1"/>
</dbReference>
<reference evidence="5 6" key="1">
    <citation type="submission" date="2024-03" db="EMBL/GenBank/DDBJ databases">
        <title>The Acrasis kona genome and developmental transcriptomes reveal deep origins of eukaryotic multicellular pathways.</title>
        <authorList>
            <person name="Sheikh S."/>
            <person name="Fu C.-J."/>
            <person name="Brown M.W."/>
            <person name="Baldauf S.L."/>
        </authorList>
    </citation>
    <scope>NUCLEOTIDE SEQUENCE [LARGE SCALE GENOMIC DNA]</scope>
    <source>
        <strain evidence="5 6">ATCC MYA-3509</strain>
    </source>
</reference>
<feature type="region of interest" description="Disordered" evidence="4">
    <location>
        <begin position="407"/>
        <end position="450"/>
    </location>
</feature>
<dbReference type="InterPro" id="IPR051362">
    <property type="entry name" value="WD_repeat_creC_regulators"/>
</dbReference>
<dbReference type="SUPFAM" id="SSF50978">
    <property type="entry name" value="WD40 repeat-like"/>
    <property type="match status" value="1"/>
</dbReference>
<dbReference type="PANTHER" id="PTHR14107">
    <property type="entry name" value="WD REPEAT PROTEIN"/>
    <property type="match status" value="1"/>
</dbReference>
<dbReference type="InterPro" id="IPR001680">
    <property type="entry name" value="WD40_rpt"/>
</dbReference>
<evidence type="ECO:0000256" key="1">
    <source>
        <dbReference type="ARBA" id="ARBA00022574"/>
    </source>
</evidence>